<feature type="domain" description="ERCC1-like central" evidence="8">
    <location>
        <begin position="27"/>
        <end position="139"/>
    </location>
</feature>
<dbReference type="GO" id="GO:0003684">
    <property type="term" value="F:damaged DNA binding"/>
    <property type="evidence" value="ECO:0007669"/>
    <property type="project" value="InterPro"/>
</dbReference>
<dbReference type="SUPFAM" id="SSF52980">
    <property type="entry name" value="Restriction endonuclease-like"/>
    <property type="match status" value="1"/>
</dbReference>
<dbReference type="CDD" id="cd22325">
    <property type="entry name" value="ERCC1_C-like"/>
    <property type="match status" value="1"/>
</dbReference>
<dbReference type="PANTHER" id="PTHR12749">
    <property type="entry name" value="EXCISION REPAIR CROSS-COMPLEMENTING 1 ERCC1"/>
    <property type="match status" value="1"/>
</dbReference>
<dbReference type="InterPro" id="IPR010994">
    <property type="entry name" value="RuvA_2-like"/>
</dbReference>
<dbReference type="Gene3D" id="3.40.50.10130">
    <property type="match status" value="1"/>
</dbReference>
<dbReference type="GO" id="GO:0070522">
    <property type="term" value="C:ERCC4-ERCC1 complex"/>
    <property type="evidence" value="ECO:0007669"/>
    <property type="project" value="TreeGrafter"/>
</dbReference>
<dbReference type="Pfam" id="PF14520">
    <property type="entry name" value="HHH_5"/>
    <property type="match status" value="1"/>
</dbReference>
<keyword evidence="6" id="KW-0539">Nucleus</keyword>
<proteinExistence type="inferred from homology"/>
<evidence type="ECO:0000256" key="7">
    <source>
        <dbReference type="SAM" id="MobiDB-lite"/>
    </source>
</evidence>
<reference evidence="9 10" key="1">
    <citation type="submission" date="2015-04" db="EMBL/GenBank/DDBJ databases">
        <title>Complete genome sequence of Schizopora paradoxa KUC8140, a cosmopolitan wood degrader in East Asia.</title>
        <authorList>
            <consortium name="DOE Joint Genome Institute"/>
            <person name="Min B."/>
            <person name="Park H."/>
            <person name="Jang Y."/>
            <person name="Kim J.-J."/>
            <person name="Kim K.H."/>
            <person name="Pangilinan J."/>
            <person name="Lipzen A."/>
            <person name="Riley R."/>
            <person name="Grigoriev I.V."/>
            <person name="Spatafora J.W."/>
            <person name="Choi I.-G."/>
        </authorList>
    </citation>
    <scope>NUCLEOTIDE SEQUENCE [LARGE SCALE GENOMIC DNA]</scope>
    <source>
        <strain evidence="9 10">KUC8140</strain>
    </source>
</reference>
<dbReference type="InterPro" id="IPR011335">
    <property type="entry name" value="Restrct_endonuc-II-like"/>
</dbReference>
<feature type="region of interest" description="Disordered" evidence="7">
    <location>
        <begin position="271"/>
        <end position="374"/>
    </location>
</feature>
<dbReference type="PANTHER" id="PTHR12749:SF0">
    <property type="entry name" value="DNA EXCISION REPAIR PROTEIN ERCC-1"/>
    <property type="match status" value="1"/>
</dbReference>
<feature type="compositionally biased region" description="Polar residues" evidence="7">
    <location>
        <begin position="340"/>
        <end position="350"/>
    </location>
</feature>
<keyword evidence="4" id="KW-0238">DNA-binding</keyword>
<evidence type="ECO:0000313" key="10">
    <source>
        <dbReference type="Proteomes" id="UP000053477"/>
    </source>
</evidence>
<evidence type="ECO:0000256" key="4">
    <source>
        <dbReference type="ARBA" id="ARBA00023125"/>
    </source>
</evidence>
<dbReference type="GO" id="GO:0000110">
    <property type="term" value="C:nucleotide-excision repair factor 1 complex"/>
    <property type="evidence" value="ECO:0007669"/>
    <property type="project" value="TreeGrafter"/>
</dbReference>
<dbReference type="AlphaFoldDB" id="A0A0H2RBP1"/>
<dbReference type="OrthoDB" id="10262814at2759"/>
<organism evidence="9 10">
    <name type="scientific">Schizopora paradoxa</name>
    <dbReference type="NCBI Taxonomy" id="27342"/>
    <lineage>
        <taxon>Eukaryota</taxon>
        <taxon>Fungi</taxon>
        <taxon>Dikarya</taxon>
        <taxon>Basidiomycota</taxon>
        <taxon>Agaricomycotina</taxon>
        <taxon>Agaricomycetes</taxon>
        <taxon>Hymenochaetales</taxon>
        <taxon>Schizoporaceae</taxon>
        <taxon>Schizopora</taxon>
    </lineage>
</organism>
<accession>A0A0H2RBP1</accession>
<evidence type="ECO:0000256" key="5">
    <source>
        <dbReference type="ARBA" id="ARBA00023204"/>
    </source>
</evidence>
<dbReference type="InterPro" id="IPR047260">
    <property type="entry name" value="ERCC1-like_central_dom"/>
</dbReference>
<evidence type="ECO:0000259" key="8">
    <source>
        <dbReference type="Pfam" id="PF03834"/>
    </source>
</evidence>
<keyword evidence="3" id="KW-0227">DNA damage</keyword>
<comment type="subcellular location">
    <subcellularLocation>
        <location evidence="1">Nucleus</location>
    </subcellularLocation>
</comment>
<dbReference type="GO" id="GO:0006312">
    <property type="term" value="P:mitotic recombination"/>
    <property type="evidence" value="ECO:0007669"/>
    <property type="project" value="TreeGrafter"/>
</dbReference>
<evidence type="ECO:0000256" key="3">
    <source>
        <dbReference type="ARBA" id="ARBA00022763"/>
    </source>
</evidence>
<sequence length="374" mass="41176">MSSSQAAGPSKPPVKPPVVQPGSGNAIVINPCQRLNPVLEHIRNVTKEFGDVVPDFQLGRTTCALFLSLKYHRLHPEYVHTRIQKLGNAFNLRILLLMCDISEHQDPIRELTKICLINNMTIVVCWSAEEAGTYLATYKAFEHKSPDLIKERQEKDYQSILRAALTSINKVNKTDVETLRTTFGVTTYFPQIHIIAIFLTNTHFKSFAGIAKASPEQLRSLPGFGQVKVRRIKDAFEKPFRNNATSAPVAKASSSQASTAREDAGLLGVSTMTESEQQQNSTSTTTPTSPTKSSPRKSAHQFGSAADMPPPPLPRRLTASSPPQDTDELEYVDDDPTTVPRKNSTASTSADGVVPRPRSPSPVWDIELDLNDDD</sequence>
<dbReference type="Pfam" id="PF03834">
    <property type="entry name" value="Rad10"/>
    <property type="match status" value="1"/>
</dbReference>
<evidence type="ECO:0000256" key="6">
    <source>
        <dbReference type="ARBA" id="ARBA00023242"/>
    </source>
</evidence>
<dbReference type="GO" id="GO:0070914">
    <property type="term" value="P:UV-damage excision repair"/>
    <property type="evidence" value="ECO:0007669"/>
    <property type="project" value="TreeGrafter"/>
</dbReference>
<dbReference type="GO" id="GO:0003697">
    <property type="term" value="F:single-stranded DNA binding"/>
    <property type="evidence" value="ECO:0007669"/>
    <property type="project" value="TreeGrafter"/>
</dbReference>
<dbReference type="NCBIfam" id="TIGR00597">
    <property type="entry name" value="rad10"/>
    <property type="match status" value="1"/>
</dbReference>
<keyword evidence="5" id="KW-0234">DNA repair</keyword>
<dbReference type="InParanoid" id="A0A0H2RBP1"/>
<dbReference type="EMBL" id="KQ086074">
    <property type="protein sequence ID" value="KLO08867.1"/>
    <property type="molecule type" value="Genomic_DNA"/>
</dbReference>
<keyword evidence="10" id="KW-1185">Reference proteome</keyword>
<protein>
    <recommendedName>
        <fullName evidence="8">ERCC1-like central domain-containing protein</fullName>
    </recommendedName>
</protein>
<dbReference type="FunFam" id="3.40.50.10130:FF:000001">
    <property type="entry name" value="DNA excision repair protein ERCC-1"/>
    <property type="match status" value="1"/>
</dbReference>
<feature type="compositionally biased region" description="Acidic residues" evidence="7">
    <location>
        <begin position="325"/>
        <end position="336"/>
    </location>
</feature>
<comment type="similarity">
    <text evidence="2">Belongs to the ERCC1/RAD10/SWI10 family.</text>
</comment>
<evidence type="ECO:0000313" key="9">
    <source>
        <dbReference type="EMBL" id="KLO08867.1"/>
    </source>
</evidence>
<dbReference type="SUPFAM" id="SSF47781">
    <property type="entry name" value="RuvA domain 2-like"/>
    <property type="match status" value="1"/>
</dbReference>
<dbReference type="STRING" id="27342.A0A0H2RBP1"/>
<dbReference type="GO" id="GO:0006302">
    <property type="term" value="P:double-strand break repair"/>
    <property type="evidence" value="ECO:0007669"/>
    <property type="project" value="UniProtKB-ARBA"/>
</dbReference>
<dbReference type="Proteomes" id="UP000053477">
    <property type="component" value="Unassembled WGS sequence"/>
</dbReference>
<name>A0A0H2RBP1_9AGAM</name>
<dbReference type="InterPro" id="IPR004579">
    <property type="entry name" value="ERCC1/RAD10/SWI10"/>
</dbReference>
<dbReference type="Gene3D" id="1.10.150.20">
    <property type="entry name" value="5' to 3' exonuclease, C-terminal subdomain"/>
    <property type="match status" value="2"/>
</dbReference>
<feature type="compositionally biased region" description="Low complexity" evidence="7">
    <location>
        <begin position="271"/>
        <end position="293"/>
    </location>
</feature>
<evidence type="ECO:0000256" key="2">
    <source>
        <dbReference type="ARBA" id="ARBA00008283"/>
    </source>
</evidence>
<evidence type="ECO:0000256" key="1">
    <source>
        <dbReference type="ARBA" id="ARBA00004123"/>
    </source>
</evidence>
<gene>
    <name evidence="9" type="ORF">SCHPADRAFT_981229</name>
</gene>
<dbReference type="FunCoup" id="A0A0H2RBP1">
    <property type="interactions" value="69"/>
</dbReference>